<dbReference type="PANTHER" id="PTHR13748:SF62">
    <property type="entry name" value="COBW DOMAIN-CONTAINING PROTEIN"/>
    <property type="match status" value="1"/>
</dbReference>
<dbReference type="SUPFAM" id="SSF52540">
    <property type="entry name" value="P-loop containing nucleoside triphosphate hydrolases"/>
    <property type="match status" value="1"/>
</dbReference>
<dbReference type="InterPro" id="IPR003495">
    <property type="entry name" value="CobW/HypB/UreG_nucleotide-bd"/>
</dbReference>
<feature type="domain" description="CobW/HypB/UreG nucleotide-binding" evidence="2">
    <location>
        <begin position="3"/>
        <end position="179"/>
    </location>
</feature>
<evidence type="ECO:0000259" key="3">
    <source>
        <dbReference type="Pfam" id="PF07683"/>
    </source>
</evidence>
<evidence type="ECO:0000259" key="2">
    <source>
        <dbReference type="Pfam" id="PF02492"/>
    </source>
</evidence>
<reference evidence="4 5" key="2">
    <citation type="journal article" date="2016" name="ISME J.">
        <title>Characterization of the first cultured representative of Verrucomicrobia subdivision 5 indicates the proposal of a novel phylum.</title>
        <authorList>
            <person name="Spring S."/>
            <person name="Bunk B."/>
            <person name="Sproer C."/>
            <person name="Schumann P."/>
            <person name="Rohde M."/>
            <person name="Tindall B.J."/>
            <person name="Klenk H.P."/>
        </authorList>
    </citation>
    <scope>NUCLEOTIDE SEQUENCE [LARGE SCALE GENOMIC DNA]</scope>
    <source>
        <strain evidence="4 5">L21-Fru-AB</strain>
    </source>
</reference>
<dbReference type="KEGG" id="vbl:L21SP4_02247"/>
<dbReference type="STRING" id="1307763.L21SP4_02247"/>
<reference evidence="5" key="1">
    <citation type="submission" date="2015-02" db="EMBL/GenBank/DDBJ databases">
        <title>Description and complete genome sequence of the first cultured representative of the subdivision 5 of the Verrucomicrobia phylum.</title>
        <authorList>
            <person name="Spring S."/>
            <person name="Bunk B."/>
            <person name="Sproer C."/>
            <person name="Klenk H.-P."/>
        </authorList>
    </citation>
    <scope>NUCLEOTIDE SEQUENCE [LARGE SCALE GENOMIC DNA]</scope>
    <source>
        <strain evidence="5">L21-Fru-AB</strain>
    </source>
</reference>
<sequence length="301" mass="33091">MIPVCLVTGFLGAGKTTFMKSLVRRYGERRFVYLVNEFNPRDIDGALVSEENPDVVSIPGGSIFCRCLVTEFIGQLKNVPERWPETEGVIIEASGMADPGVIGDMLAETKLDRVYRLHRVISIVDPGTFLKLVRTLPNITTQVKSADTVLVNKTDLHEEEQLRAVEHAVRETGTQAEIVRCVRTGAEIPIFESPASALEFHGEYAKCRDPNYATFEVRAEKPVDPAALEEALKTGADDLYRIKGYAPAPDGGLHYLDYAAGRLTTEKTGAQGREPVTVWIVRGGCEDTLAPWAEKVLNDGA</sequence>
<proteinExistence type="predicted"/>
<gene>
    <name evidence="4" type="primary">yjiA</name>
    <name evidence="4" type="ORF">L21SP4_02247</name>
</gene>
<evidence type="ECO:0000313" key="5">
    <source>
        <dbReference type="Proteomes" id="UP000035268"/>
    </source>
</evidence>
<dbReference type="AlphaFoldDB" id="A0A0G3EMX0"/>
<evidence type="ECO:0000256" key="1">
    <source>
        <dbReference type="ARBA" id="ARBA00045658"/>
    </source>
</evidence>
<dbReference type="PANTHER" id="PTHR13748">
    <property type="entry name" value="COBW-RELATED"/>
    <property type="match status" value="1"/>
</dbReference>
<feature type="domain" description="CobW C-terminal" evidence="3">
    <location>
        <begin position="213"/>
        <end position="271"/>
    </location>
</feature>
<name>A0A0G3EMX0_9BACT</name>
<dbReference type="OrthoDB" id="9808822at2"/>
<accession>A0A0G3EMX0</accession>
<dbReference type="RefSeq" id="WP_052882696.1">
    <property type="nucleotide sequence ID" value="NZ_CP010904.1"/>
</dbReference>
<evidence type="ECO:0000313" key="4">
    <source>
        <dbReference type="EMBL" id="AKJ65474.1"/>
    </source>
</evidence>
<dbReference type="Pfam" id="PF07683">
    <property type="entry name" value="CobW_C"/>
    <property type="match status" value="1"/>
</dbReference>
<dbReference type="Gene3D" id="3.40.50.300">
    <property type="entry name" value="P-loop containing nucleotide triphosphate hydrolases"/>
    <property type="match status" value="1"/>
</dbReference>
<dbReference type="InterPro" id="IPR011629">
    <property type="entry name" value="CobW-like_C"/>
</dbReference>
<organism evidence="4 5">
    <name type="scientific">Kiritimatiella glycovorans</name>
    <dbReference type="NCBI Taxonomy" id="1307763"/>
    <lineage>
        <taxon>Bacteria</taxon>
        <taxon>Pseudomonadati</taxon>
        <taxon>Kiritimatiellota</taxon>
        <taxon>Kiritimatiellia</taxon>
        <taxon>Kiritimatiellales</taxon>
        <taxon>Kiritimatiellaceae</taxon>
        <taxon>Kiritimatiella</taxon>
    </lineage>
</organism>
<dbReference type="InterPro" id="IPR051316">
    <property type="entry name" value="Zinc-reg_GTPase_activator"/>
</dbReference>
<dbReference type="GO" id="GO:0005737">
    <property type="term" value="C:cytoplasm"/>
    <property type="evidence" value="ECO:0007669"/>
    <property type="project" value="TreeGrafter"/>
</dbReference>
<comment type="function">
    <text evidence="1">Zinc chaperone that directly transfers zinc cofactor to target proteins, thereby activating them. Zinc is transferred from the CXCC motif in the GTPase domain to the zinc binding site in target proteins in a process requiring GTP hydrolysis.</text>
</comment>
<dbReference type="Pfam" id="PF02492">
    <property type="entry name" value="cobW"/>
    <property type="match status" value="1"/>
</dbReference>
<keyword evidence="5" id="KW-1185">Reference proteome</keyword>
<dbReference type="Proteomes" id="UP000035268">
    <property type="component" value="Chromosome"/>
</dbReference>
<dbReference type="EMBL" id="CP010904">
    <property type="protein sequence ID" value="AKJ65474.1"/>
    <property type="molecule type" value="Genomic_DNA"/>
</dbReference>
<protein>
    <submittedName>
        <fullName evidence="4">Putative GTP-binding protein YjiA</fullName>
    </submittedName>
</protein>
<dbReference type="InterPro" id="IPR027417">
    <property type="entry name" value="P-loop_NTPase"/>
</dbReference>